<dbReference type="EMBL" id="JBHSRJ010000001">
    <property type="protein sequence ID" value="MFC6041681.1"/>
    <property type="molecule type" value="Genomic_DNA"/>
</dbReference>
<organism evidence="1 2">
    <name type="scientific">Nocardioides hankookensis</name>
    <dbReference type="NCBI Taxonomy" id="443157"/>
    <lineage>
        <taxon>Bacteria</taxon>
        <taxon>Bacillati</taxon>
        <taxon>Actinomycetota</taxon>
        <taxon>Actinomycetes</taxon>
        <taxon>Propionibacteriales</taxon>
        <taxon>Nocardioidaceae</taxon>
        <taxon>Nocardioides</taxon>
    </lineage>
</organism>
<evidence type="ECO:0000313" key="2">
    <source>
        <dbReference type="Proteomes" id="UP001596135"/>
    </source>
</evidence>
<accession>A0ABW1LDV7</accession>
<dbReference type="RefSeq" id="WP_379149537.1">
    <property type="nucleotide sequence ID" value="NZ_JBHSRJ010000001.1"/>
</dbReference>
<protein>
    <recommendedName>
        <fullName evidence="3">XRE family transcriptional regulator</fullName>
    </recommendedName>
</protein>
<dbReference type="Proteomes" id="UP001596135">
    <property type="component" value="Unassembled WGS sequence"/>
</dbReference>
<proteinExistence type="predicted"/>
<gene>
    <name evidence="1" type="ORF">ACFPYL_01260</name>
</gene>
<evidence type="ECO:0000313" key="1">
    <source>
        <dbReference type="EMBL" id="MFC6041681.1"/>
    </source>
</evidence>
<evidence type="ECO:0008006" key="3">
    <source>
        <dbReference type="Google" id="ProtNLM"/>
    </source>
</evidence>
<sequence>MTPAEYGAAVAAEVRAEMGRQQKQASDLAATLGVSATTARARMSGAVVFDVVELLVVATWLDVPVERLALLESAEVS</sequence>
<keyword evidence="2" id="KW-1185">Reference proteome</keyword>
<reference evidence="2" key="1">
    <citation type="journal article" date="2019" name="Int. J. Syst. Evol. Microbiol.">
        <title>The Global Catalogue of Microorganisms (GCM) 10K type strain sequencing project: providing services to taxonomists for standard genome sequencing and annotation.</title>
        <authorList>
            <consortium name="The Broad Institute Genomics Platform"/>
            <consortium name="The Broad Institute Genome Sequencing Center for Infectious Disease"/>
            <person name="Wu L."/>
            <person name="Ma J."/>
        </authorList>
    </citation>
    <scope>NUCLEOTIDE SEQUENCE [LARGE SCALE GENOMIC DNA]</scope>
    <source>
        <strain evidence="2">CCUG 54522</strain>
    </source>
</reference>
<name>A0ABW1LDV7_9ACTN</name>
<comment type="caution">
    <text evidence="1">The sequence shown here is derived from an EMBL/GenBank/DDBJ whole genome shotgun (WGS) entry which is preliminary data.</text>
</comment>